<keyword evidence="3" id="KW-1185">Reference proteome</keyword>
<name>A0AAV1AD39_VICFA</name>
<accession>A0AAV1AD39</accession>
<sequence>MRGGKRNAKKEEDEVEQMLRAAQDEILLNLSLNSHISRPSPSSSTIPNPDPDLDLDLDRRFQALKIISKNQQPLDPSTRFDALKAKSHPPVNANDIVSASEPPFRYEESDEEDEEAQIQKLIEWAKDAARLDPSPPSPAVSDDEDDEPSVSDDDDHRRKSLK</sequence>
<evidence type="ECO:0000256" key="1">
    <source>
        <dbReference type="SAM" id="MobiDB-lite"/>
    </source>
</evidence>
<evidence type="ECO:0000313" key="2">
    <source>
        <dbReference type="EMBL" id="CAI8607851.1"/>
    </source>
</evidence>
<gene>
    <name evidence="2" type="ORF">VFH_IV057320</name>
</gene>
<protein>
    <submittedName>
        <fullName evidence="2">Uncharacterized protein</fullName>
    </submittedName>
</protein>
<dbReference type="EMBL" id="OX451739">
    <property type="protein sequence ID" value="CAI8607851.1"/>
    <property type="molecule type" value="Genomic_DNA"/>
</dbReference>
<feature type="region of interest" description="Disordered" evidence="1">
    <location>
        <begin position="32"/>
        <end position="55"/>
    </location>
</feature>
<feature type="compositionally biased region" description="Acidic residues" evidence="1">
    <location>
        <begin position="141"/>
        <end position="153"/>
    </location>
</feature>
<dbReference type="Proteomes" id="UP001157006">
    <property type="component" value="Chromosome 4"/>
</dbReference>
<dbReference type="AlphaFoldDB" id="A0AAV1AD39"/>
<proteinExistence type="predicted"/>
<organism evidence="2 3">
    <name type="scientific">Vicia faba</name>
    <name type="common">Broad bean</name>
    <name type="synonym">Faba vulgaris</name>
    <dbReference type="NCBI Taxonomy" id="3906"/>
    <lineage>
        <taxon>Eukaryota</taxon>
        <taxon>Viridiplantae</taxon>
        <taxon>Streptophyta</taxon>
        <taxon>Embryophyta</taxon>
        <taxon>Tracheophyta</taxon>
        <taxon>Spermatophyta</taxon>
        <taxon>Magnoliopsida</taxon>
        <taxon>eudicotyledons</taxon>
        <taxon>Gunneridae</taxon>
        <taxon>Pentapetalae</taxon>
        <taxon>rosids</taxon>
        <taxon>fabids</taxon>
        <taxon>Fabales</taxon>
        <taxon>Fabaceae</taxon>
        <taxon>Papilionoideae</taxon>
        <taxon>50 kb inversion clade</taxon>
        <taxon>NPAAA clade</taxon>
        <taxon>Hologalegina</taxon>
        <taxon>IRL clade</taxon>
        <taxon>Fabeae</taxon>
        <taxon>Vicia</taxon>
    </lineage>
</organism>
<feature type="region of interest" description="Disordered" evidence="1">
    <location>
        <begin position="86"/>
        <end position="162"/>
    </location>
</feature>
<feature type="compositionally biased region" description="Low complexity" evidence="1">
    <location>
        <begin position="32"/>
        <end position="47"/>
    </location>
</feature>
<evidence type="ECO:0000313" key="3">
    <source>
        <dbReference type="Proteomes" id="UP001157006"/>
    </source>
</evidence>
<reference evidence="2 3" key="1">
    <citation type="submission" date="2023-01" db="EMBL/GenBank/DDBJ databases">
        <authorList>
            <person name="Kreplak J."/>
        </authorList>
    </citation>
    <scope>NUCLEOTIDE SEQUENCE [LARGE SCALE GENOMIC DNA]</scope>
</reference>